<evidence type="ECO:0000256" key="3">
    <source>
        <dbReference type="ARBA" id="ARBA00022692"/>
    </source>
</evidence>
<evidence type="ECO:0000256" key="6">
    <source>
        <dbReference type="ARBA" id="ARBA00023136"/>
    </source>
</evidence>
<evidence type="ECO:0000256" key="5">
    <source>
        <dbReference type="ARBA" id="ARBA00022989"/>
    </source>
</evidence>
<feature type="transmembrane region" description="Helical" evidence="7">
    <location>
        <begin position="515"/>
        <end position="533"/>
    </location>
</feature>
<feature type="transmembrane region" description="Helical" evidence="7">
    <location>
        <begin position="385"/>
        <end position="418"/>
    </location>
</feature>
<feature type="transmembrane region" description="Helical" evidence="7">
    <location>
        <begin position="95"/>
        <end position="118"/>
    </location>
</feature>
<dbReference type="InterPro" id="IPR006037">
    <property type="entry name" value="RCK_C"/>
</dbReference>
<feature type="domain" description="RCK C-terminal" evidence="8">
    <location>
        <begin position="281"/>
        <end position="368"/>
    </location>
</feature>
<dbReference type="Pfam" id="PF02080">
    <property type="entry name" value="TrkA_C"/>
    <property type="match status" value="1"/>
</dbReference>
<evidence type="ECO:0000313" key="9">
    <source>
        <dbReference type="EMBL" id="GGA98783.1"/>
    </source>
</evidence>
<dbReference type="EMBL" id="BMDY01000004">
    <property type="protein sequence ID" value="GGA98783.1"/>
    <property type="molecule type" value="Genomic_DNA"/>
</dbReference>
<comment type="caution">
    <text evidence="9">The sequence shown here is derived from an EMBL/GenBank/DDBJ whole genome shotgun (WGS) entry which is preliminary data.</text>
</comment>
<reference evidence="10" key="1">
    <citation type="journal article" date="2019" name="Int. J. Syst. Evol. Microbiol.">
        <title>The Global Catalogue of Microorganisms (GCM) 10K type strain sequencing project: providing services to taxonomists for standard genome sequencing and annotation.</title>
        <authorList>
            <consortium name="The Broad Institute Genomics Platform"/>
            <consortium name="The Broad Institute Genome Sequencing Center for Infectious Disease"/>
            <person name="Wu L."/>
            <person name="Ma J."/>
        </authorList>
    </citation>
    <scope>NUCLEOTIDE SEQUENCE [LARGE SCALE GENOMIC DNA]</scope>
    <source>
        <strain evidence="10">CGMCC 1.10131</strain>
    </source>
</reference>
<evidence type="ECO:0000256" key="2">
    <source>
        <dbReference type="ARBA" id="ARBA00022448"/>
    </source>
</evidence>
<feature type="transmembrane region" description="Helical" evidence="7">
    <location>
        <begin position="553"/>
        <end position="573"/>
    </location>
</feature>
<evidence type="ECO:0000256" key="7">
    <source>
        <dbReference type="SAM" id="Phobius"/>
    </source>
</evidence>
<evidence type="ECO:0000256" key="4">
    <source>
        <dbReference type="ARBA" id="ARBA00022737"/>
    </source>
</evidence>
<keyword evidence="5 7" id="KW-1133">Transmembrane helix</keyword>
<dbReference type="RefSeq" id="WP_188407302.1">
    <property type="nucleotide sequence ID" value="NZ_BMDY01000004.1"/>
</dbReference>
<evidence type="ECO:0000256" key="1">
    <source>
        <dbReference type="ARBA" id="ARBA00004141"/>
    </source>
</evidence>
<dbReference type="InterPro" id="IPR036721">
    <property type="entry name" value="RCK_C_sf"/>
</dbReference>
<dbReference type="Gene3D" id="3.30.70.1450">
    <property type="entry name" value="Regulator of K+ conductance, C-terminal domain"/>
    <property type="match status" value="2"/>
</dbReference>
<keyword evidence="3 7" id="KW-0812">Transmembrane</keyword>
<comment type="subcellular location">
    <subcellularLocation>
        <location evidence="1">Membrane</location>
        <topology evidence="1">Multi-pass membrane protein</topology>
    </subcellularLocation>
</comment>
<dbReference type="SUPFAM" id="SSF116726">
    <property type="entry name" value="TrkA C-terminal domain-like"/>
    <property type="match status" value="2"/>
</dbReference>
<dbReference type="InterPro" id="IPR004680">
    <property type="entry name" value="Cit_transptr-like_dom"/>
</dbReference>
<feature type="transmembrane region" description="Helical" evidence="7">
    <location>
        <begin position="434"/>
        <end position="457"/>
    </location>
</feature>
<dbReference type="Pfam" id="PF03600">
    <property type="entry name" value="CitMHS"/>
    <property type="match status" value="1"/>
</dbReference>
<feature type="transmembrane region" description="Helical" evidence="7">
    <location>
        <begin position="130"/>
        <end position="155"/>
    </location>
</feature>
<keyword evidence="2" id="KW-0813">Transport</keyword>
<dbReference type="PANTHER" id="PTHR43652">
    <property type="entry name" value="BASIC AMINO ACID ANTIPORTER YFCC-RELATED"/>
    <property type="match status" value="1"/>
</dbReference>
<feature type="domain" description="RCK C-terminal" evidence="8">
    <location>
        <begin position="195"/>
        <end position="280"/>
    </location>
</feature>
<feature type="transmembrane region" description="Helical" evidence="7">
    <location>
        <begin position="469"/>
        <end position="485"/>
    </location>
</feature>
<organism evidence="9 10">
    <name type="scientific">Agarivorans gilvus</name>
    <dbReference type="NCBI Taxonomy" id="680279"/>
    <lineage>
        <taxon>Bacteria</taxon>
        <taxon>Pseudomonadati</taxon>
        <taxon>Pseudomonadota</taxon>
        <taxon>Gammaproteobacteria</taxon>
        <taxon>Alteromonadales</taxon>
        <taxon>Alteromonadaceae</taxon>
        <taxon>Agarivorans</taxon>
    </lineage>
</organism>
<dbReference type="PROSITE" id="PS51202">
    <property type="entry name" value="RCK_C"/>
    <property type="match status" value="2"/>
</dbReference>
<protein>
    <submittedName>
        <fullName evidence="9">Potassium transporter TrkA</fullName>
    </submittedName>
</protein>
<keyword evidence="4" id="KW-0677">Repeat</keyword>
<dbReference type="InterPro" id="IPR051679">
    <property type="entry name" value="DASS-Related_Transporters"/>
</dbReference>
<keyword evidence="6 7" id="KW-0472">Membrane</keyword>
<feature type="transmembrane region" description="Helical" evidence="7">
    <location>
        <begin position="167"/>
        <end position="190"/>
    </location>
</feature>
<keyword evidence="10" id="KW-1185">Reference proteome</keyword>
<dbReference type="Proteomes" id="UP000651977">
    <property type="component" value="Unassembled WGS sequence"/>
</dbReference>
<gene>
    <name evidence="9" type="ORF">GCM10007414_09750</name>
</gene>
<sequence>MTIQAILVLTIFVGTIACLIRYQQVPAKVFGAVVLLLYVLDLVSTDQLLASVSNQGLMTLVLLMLCSIALEKTRILRLLAASIIKPSLRSTGLRLFSFTVLSSAALNNTAVVATLLAPIRNNPYHSASRLLLPLSYAAILGGTLTLIGTSTNLIVNSLLLEHTGQSLGFFDFTLIGLIAVVLCGLTMACFSRFLPDHAREENQYQDYFIDAKIQADSTLIGRSVEENGLRHLESLFLAEIVRDGKLISPVAPSEVLLQSDRLIFSGDVTKVMQLNQFSGLQTFADSNGLLGSNLTEVVIRPESMLVGKSLKDAGFRARFDAAVVAIKRDGERVSGKLGEVGLQAGDFLVLAVGSDFKSRSNLSKNFILVSGVEPDTRLSGMAERIAIGGFIIAVGAAALGLISLFKAMVLLLGGLLFFRCLSPGEIVRRFPKEIWLIVASALALSQAMHNAGLVELIAKLVNGNLSGQWAILGLVSIYLLTWIFTELVTNNAAAALMFPLAYGLANALGVNPMSFVMTVAFAASASFVSPYGYQTNLMVYNAGRYNLSDFVKLGLPVAIVYAIVVLTLVPLIFPL</sequence>
<dbReference type="PANTHER" id="PTHR43652:SF2">
    <property type="entry name" value="BASIC AMINO ACID ANTIPORTER YFCC-RELATED"/>
    <property type="match status" value="1"/>
</dbReference>
<proteinExistence type="predicted"/>
<evidence type="ECO:0000313" key="10">
    <source>
        <dbReference type="Proteomes" id="UP000651977"/>
    </source>
</evidence>
<name>A0ABQ1HYG5_9ALTE</name>
<evidence type="ECO:0000259" key="8">
    <source>
        <dbReference type="PROSITE" id="PS51202"/>
    </source>
</evidence>
<accession>A0ABQ1HYG5</accession>
<feature type="transmembrane region" description="Helical" evidence="7">
    <location>
        <begin position="27"/>
        <end position="44"/>
    </location>
</feature>